<evidence type="ECO:0000256" key="5">
    <source>
        <dbReference type="ARBA" id="ARBA00024227"/>
    </source>
</evidence>
<dbReference type="GO" id="GO:0004077">
    <property type="term" value="F:biotin--[biotin carboxyl-carrier protein] ligase activity"/>
    <property type="evidence" value="ECO:0007669"/>
    <property type="project" value="UniProtKB-EC"/>
</dbReference>
<comment type="caution">
    <text evidence="7">The sequence shown here is derived from an EMBL/GenBank/DDBJ whole genome shotgun (WGS) entry which is preliminary data.</text>
</comment>
<proteinExistence type="predicted"/>
<evidence type="ECO:0000256" key="4">
    <source>
        <dbReference type="ARBA" id="ARBA00023267"/>
    </source>
</evidence>
<protein>
    <recommendedName>
        <fullName evidence="5">biotin--[biotin carboxyl-carrier protein] ligase</fullName>
        <ecNumber evidence="5">6.3.4.15</ecNumber>
    </recommendedName>
</protein>
<keyword evidence="8" id="KW-1185">Reference proteome</keyword>
<keyword evidence="3" id="KW-0067">ATP-binding</keyword>
<evidence type="ECO:0000256" key="2">
    <source>
        <dbReference type="ARBA" id="ARBA00022741"/>
    </source>
</evidence>
<dbReference type="InterPro" id="IPR008988">
    <property type="entry name" value="Transcriptional_repressor_C"/>
</dbReference>
<dbReference type="Gene3D" id="3.30.930.10">
    <property type="entry name" value="Bira Bifunctional Protein, Domain 2"/>
    <property type="match status" value="1"/>
</dbReference>
<dbReference type="EMBL" id="SOCP01000030">
    <property type="protein sequence ID" value="TDV36868.1"/>
    <property type="molecule type" value="Genomic_DNA"/>
</dbReference>
<dbReference type="OrthoDB" id="9807064at2"/>
<evidence type="ECO:0000313" key="7">
    <source>
        <dbReference type="EMBL" id="TDV36868.1"/>
    </source>
</evidence>
<evidence type="ECO:0000256" key="1">
    <source>
        <dbReference type="ARBA" id="ARBA00022598"/>
    </source>
</evidence>
<accession>A0A4R7UQY2</accession>
<organism evidence="7 8">
    <name type="scientific">Actinophytocola oryzae</name>
    <dbReference type="NCBI Taxonomy" id="502181"/>
    <lineage>
        <taxon>Bacteria</taxon>
        <taxon>Bacillati</taxon>
        <taxon>Actinomycetota</taxon>
        <taxon>Actinomycetes</taxon>
        <taxon>Pseudonocardiales</taxon>
        <taxon>Pseudonocardiaceae</taxon>
    </lineage>
</organism>
<dbReference type="InterPro" id="IPR004143">
    <property type="entry name" value="BPL_LPL_catalytic"/>
</dbReference>
<sequence>MTDNKLDVLVLREQLVTPNGPYAALDVVDSTGSTNADLMAAARDGAVDRTVLVAEEQTEGRGRRSRTWSSPPGSGVYLSVLIRPTTVPADRLGTLAMVAGLALMHAARETAGIEASLKWPNDLLVGEGRAKAAGVLSEVAQDQATVVGVGLNVTSLPDDAEPGVGGLPAGSFADAGAKNVDRTEIAASFLRAFAEFEASWRLNDGDIARSGVLAGYREACGTLGRSVRAELPGGESVSGEAVDVDEDGRLVIELDDGTRTSVTAGDVVHLRAD</sequence>
<dbReference type="AlphaFoldDB" id="A0A4R7UQY2"/>
<dbReference type="SUPFAM" id="SSF55681">
    <property type="entry name" value="Class II aaRS and biotin synthetases"/>
    <property type="match status" value="1"/>
</dbReference>
<dbReference type="NCBIfam" id="TIGR00121">
    <property type="entry name" value="birA_ligase"/>
    <property type="match status" value="1"/>
</dbReference>
<dbReference type="Pfam" id="PF02237">
    <property type="entry name" value="BPL_C"/>
    <property type="match status" value="1"/>
</dbReference>
<dbReference type="Gene3D" id="2.30.30.100">
    <property type="match status" value="1"/>
</dbReference>
<dbReference type="Pfam" id="PF03099">
    <property type="entry name" value="BPL_LplA_LipB"/>
    <property type="match status" value="1"/>
</dbReference>
<evidence type="ECO:0000256" key="3">
    <source>
        <dbReference type="ARBA" id="ARBA00022840"/>
    </source>
</evidence>
<dbReference type="GO" id="GO:0005737">
    <property type="term" value="C:cytoplasm"/>
    <property type="evidence" value="ECO:0007669"/>
    <property type="project" value="TreeGrafter"/>
</dbReference>
<dbReference type="EC" id="6.3.4.15" evidence="5"/>
<dbReference type="InterPro" id="IPR004408">
    <property type="entry name" value="Biotin_CoA_COase_ligase"/>
</dbReference>
<dbReference type="CDD" id="cd16442">
    <property type="entry name" value="BPL"/>
    <property type="match status" value="1"/>
</dbReference>
<dbReference type="InterPro" id="IPR045864">
    <property type="entry name" value="aa-tRNA-synth_II/BPL/LPL"/>
</dbReference>
<dbReference type="GO" id="GO:0005524">
    <property type="term" value="F:ATP binding"/>
    <property type="evidence" value="ECO:0007669"/>
    <property type="project" value="UniProtKB-KW"/>
</dbReference>
<reference evidence="7 8" key="1">
    <citation type="submission" date="2019-03" db="EMBL/GenBank/DDBJ databases">
        <title>Genomic Encyclopedia of Archaeal and Bacterial Type Strains, Phase II (KMG-II): from individual species to whole genera.</title>
        <authorList>
            <person name="Goeker M."/>
        </authorList>
    </citation>
    <scope>NUCLEOTIDE SEQUENCE [LARGE SCALE GENOMIC DNA]</scope>
    <source>
        <strain evidence="7 8">DSM 45499</strain>
    </source>
</reference>
<evidence type="ECO:0000313" key="8">
    <source>
        <dbReference type="Proteomes" id="UP000294927"/>
    </source>
</evidence>
<keyword evidence="1 7" id="KW-0436">Ligase</keyword>
<dbReference type="PANTHER" id="PTHR12835:SF5">
    <property type="entry name" value="BIOTIN--PROTEIN LIGASE"/>
    <property type="match status" value="1"/>
</dbReference>
<dbReference type="SUPFAM" id="SSF50037">
    <property type="entry name" value="C-terminal domain of transcriptional repressors"/>
    <property type="match status" value="1"/>
</dbReference>
<feature type="domain" description="BPL/LPL catalytic" evidence="6">
    <location>
        <begin position="9"/>
        <end position="201"/>
    </location>
</feature>
<gene>
    <name evidence="7" type="ORF">CLV71_13074</name>
</gene>
<dbReference type="PANTHER" id="PTHR12835">
    <property type="entry name" value="BIOTIN PROTEIN LIGASE"/>
    <property type="match status" value="1"/>
</dbReference>
<name>A0A4R7UQY2_9PSEU</name>
<evidence type="ECO:0000259" key="6">
    <source>
        <dbReference type="PROSITE" id="PS51733"/>
    </source>
</evidence>
<dbReference type="PROSITE" id="PS51733">
    <property type="entry name" value="BPL_LPL_CATALYTIC"/>
    <property type="match status" value="1"/>
</dbReference>
<keyword evidence="2" id="KW-0547">Nucleotide-binding</keyword>
<dbReference type="InterPro" id="IPR003142">
    <property type="entry name" value="BPL_C"/>
</dbReference>
<keyword evidence="4" id="KW-0092">Biotin</keyword>
<dbReference type="Proteomes" id="UP000294927">
    <property type="component" value="Unassembled WGS sequence"/>
</dbReference>
<dbReference type="RefSeq" id="WP_133909147.1">
    <property type="nucleotide sequence ID" value="NZ_SOCP01000030.1"/>
</dbReference>